<evidence type="ECO:0000256" key="4">
    <source>
        <dbReference type="ARBA" id="ARBA00022723"/>
    </source>
</evidence>
<dbReference type="GO" id="GO:0006188">
    <property type="term" value="P:IMP biosynthetic process"/>
    <property type="evidence" value="ECO:0007669"/>
    <property type="project" value="UniProtKB-ARBA"/>
</dbReference>
<dbReference type="Gene3D" id="4.10.800.20">
    <property type="match status" value="1"/>
</dbReference>
<comment type="caution">
    <text evidence="11">The sequence shown here is derived from an EMBL/GenBank/DDBJ whole genome shotgun (WGS) entry which is preliminary data.</text>
</comment>
<evidence type="ECO:0000256" key="1">
    <source>
        <dbReference type="ARBA" id="ARBA00001947"/>
    </source>
</evidence>
<keyword evidence="4 9" id="KW-0479">Metal-binding</keyword>
<keyword evidence="5 9" id="KW-0378">Hydrolase</keyword>
<evidence type="ECO:0000256" key="6">
    <source>
        <dbReference type="ARBA" id="ARBA00022833"/>
    </source>
</evidence>
<keyword evidence="6" id="KW-0862">Zinc</keyword>
<dbReference type="SUPFAM" id="SSF51556">
    <property type="entry name" value="Metallo-dependent hydrolases"/>
    <property type="match status" value="1"/>
</dbReference>
<evidence type="ECO:0000256" key="5">
    <source>
        <dbReference type="ARBA" id="ARBA00022801"/>
    </source>
</evidence>
<accession>A0ABD2JAP0</accession>
<dbReference type="PROSITE" id="PS00485">
    <property type="entry name" value="A_DEAMINASE"/>
    <property type="match status" value="1"/>
</dbReference>
<evidence type="ECO:0000256" key="2">
    <source>
        <dbReference type="ARBA" id="ARBA00004955"/>
    </source>
</evidence>
<reference evidence="11 12" key="1">
    <citation type="submission" date="2024-10" db="EMBL/GenBank/DDBJ databases">
        <authorList>
            <person name="Kim D."/>
        </authorList>
    </citation>
    <scope>NUCLEOTIDE SEQUENCE [LARGE SCALE GENOMIC DNA]</scope>
    <source>
        <strain evidence="11">BH-2024</strain>
    </source>
</reference>
<dbReference type="AlphaFoldDB" id="A0ABD2JAP0"/>
<dbReference type="Proteomes" id="UP001620626">
    <property type="component" value="Unassembled WGS sequence"/>
</dbReference>
<evidence type="ECO:0000313" key="12">
    <source>
        <dbReference type="Proteomes" id="UP001620626"/>
    </source>
</evidence>
<dbReference type="InterPro" id="IPR032466">
    <property type="entry name" value="Metal_Hydrolase"/>
</dbReference>
<comment type="function">
    <text evidence="8">AMP deaminase plays a critical role in energy metabolism. Catalyzes the deamination of AMP to IMP and plays an important role in the purine nucleotide cycle.</text>
</comment>
<dbReference type="NCBIfam" id="TIGR01429">
    <property type="entry name" value="AMP_deaminase"/>
    <property type="match status" value="1"/>
</dbReference>
<dbReference type="PANTHER" id="PTHR11359:SF0">
    <property type="entry name" value="AMP DEAMINASE"/>
    <property type="match status" value="1"/>
</dbReference>
<evidence type="ECO:0000256" key="8">
    <source>
        <dbReference type="ARBA" id="ARBA00054146"/>
    </source>
</evidence>
<feature type="region of interest" description="Disordered" evidence="10">
    <location>
        <begin position="1"/>
        <end position="21"/>
    </location>
</feature>
<dbReference type="EMBL" id="JBICBT010001017">
    <property type="protein sequence ID" value="KAL3087548.1"/>
    <property type="molecule type" value="Genomic_DNA"/>
</dbReference>
<comment type="pathway">
    <text evidence="2">Purine metabolism; IMP biosynthesis via salvage pathway; IMP from AMP: step 1/1.</text>
</comment>
<evidence type="ECO:0000256" key="3">
    <source>
        <dbReference type="ARBA" id="ARBA00006676"/>
    </source>
</evidence>
<comment type="similarity">
    <text evidence="3 9">Belongs to the metallo-dependent hydrolases superfamily. Adenosine and AMP deaminases family.</text>
</comment>
<evidence type="ECO:0000313" key="11">
    <source>
        <dbReference type="EMBL" id="KAL3087548.1"/>
    </source>
</evidence>
<evidence type="ECO:0000256" key="9">
    <source>
        <dbReference type="PIRNR" id="PIRNR001251"/>
    </source>
</evidence>
<keyword evidence="7" id="KW-0546">Nucleotide metabolism</keyword>
<comment type="catalytic activity">
    <reaction evidence="9">
        <text>AMP + H2O + H(+) = IMP + NH4(+)</text>
        <dbReference type="Rhea" id="RHEA:14777"/>
        <dbReference type="ChEBI" id="CHEBI:15377"/>
        <dbReference type="ChEBI" id="CHEBI:15378"/>
        <dbReference type="ChEBI" id="CHEBI:28938"/>
        <dbReference type="ChEBI" id="CHEBI:58053"/>
        <dbReference type="ChEBI" id="CHEBI:456215"/>
        <dbReference type="EC" id="3.5.4.6"/>
    </reaction>
</comment>
<gene>
    <name evidence="11" type="ORF">niasHT_024941</name>
</gene>
<dbReference type="Gene3D" id="3.20.20.140">
    <property type="entry name" value="Metal-dependent hydrolases"/>
    <property type="match status" value="1"/>
</dbReference>
<proteinExistence type="inferred from homology"/>
<dbReference type="Pfam" id="PF19326">
    <property type="entry name" value="AMP_deaminase"/>
    <property type="match status" value="1"/>
</dbReference>
<dbReference type="EC" id="3.5.4.6" evidence="9"/>
<dbReference type="GO" id="GO:0003876">
    <property type="term" value="F:AMP deaminase activity"/>
    <property type="evidence" value="ECO:0007669"/>
    <property type="project" value="UniProtKB-EC"/>
</dbReference>
<sequence length="675" mass="78642">MDQTVPKTAKTGAPAREARDALQLRSEQHVEMRTYRDANNVNFQRMCVDGEELSGGSEKDLRNAAKSLIKALELRKEYMGRIGTHFPATTLNFVNGKYPDELRKLREKSKRSVETMYPLETPEPWGGELPNYERTYHLRRGHGIVEVTDGFQIVPELQPYYVAREEFLEDYKWLNEISANGPLKTFCFKRLSFLKEHFSLHVLLNEKLENDEQRAVSHRDFYNVRKVDTHIHAASAMNHKHLLRFIKKKMRTDANEVVMKEKSGEKVTMEELFGKMGIRPYDLSVDMLDVKADKDTFHRFDRFNTKYNPIGRNELREIFIKTDNYVNGQYFAQLMKEVFADLEESKYQQMEPRISIYGRSMGEWVKLARWAVTNNVCSQNVSWVIQVPRLFDLYRAKQDLKTFDQFLDNIFTPLFEVTNDPNSHPELHRFLKHVSAFDSVDDESKTEDVAFSNDMPEPDEYKTEKNPPYSYYLFYMYANLTALNAFRTIRKLNTFALKPHCGEAGSLNHLSTSFLTSESIAHGLMLRKVPVLHYLFYLAQIGIAMSPVSNNNLFLQYSRNPLPDYFKQGMNVSLSTDDPLQFHDTKEPLMEEYSIACQMWNLSPCDKCELARNSVVQSGFEERLKLHWLGPNYKEEGVLGNDPSCTNVPDIRISYRHETLVNELINLYKARMLPK</sequence>
<name>A0ABD2JAP0_9BILA</name>
<dbReference type="InterPro" id="IPR006329">
    <property type="entry name" value="AMPD"/>
</dbReference>
<dbReference type="FunFam" id="3.20.20.140:FF:000035">
    <property type="entry name" value="Probable amp deaminase"/>
    <property type="match status" value="1"/>
</dbReference>
<evidence type="ECO:0000256" key="10">
    <source>
        <dbReference type="SAM" id="MobiDB-lite"/>
    </source>
</evidence>
<dbReference type="InterPro" id="IPR006650">
    <property type="entry name" value="A/AMP_deam_AS"/>
</dbReference>
<keyword evidence="12" id="KW-1185">Reference proteome</keyword>
<comment type="cofactor">
    <cofactor evidence="1 9">
        <name>Zn(2+)</name>
        <dbReference type="ChEBI" id="CHEBI:29105"/>
    </cofactor>
</comment>
<evidence type="ECO:0000256" key="7">
    <source>
        <dbReference type="ARBA" id="ARBA00023080"/>
    </source>
</evidence>
<dbReference type="PIRSF" id="PIRSF001251">
    <property type="entry name" value="AMP_deaminase_met"/>
    <property type="match status" value="1"/>
</dbReference>
<organism evidence="11 12">
    <name type="scientific">Heterodera trifolii</name>
    <dbReference type="NCBI Taxonomy" id="157864"/>
    <lineage>
        <taxon>Eukaryota</taxon>
        <taxon>Metazoa</taxon>
        <taxon>Ecdysozoa</taxon>
        <taxon>Nematoda</taxon>
        <taxon>Chromadorea</taxon>
        <taxon>Rhabditida</taxon>
        <taxon>Tylenchina</taxon>
        <taxon>Tylenchomorpha</taxon>
        <taxon>Tylenchoidea</taxon>
        <taxon>Heteroderidae</taxon>
        <taxon>Heteroderinae</taxon>
        <taxon>Heterodera</taxon>
    </lineage>
</organism>
<dbReference type="FunFam" id="4.10.800.20:FF:000001">
    <property type="entry name" value="AMP deaminase"/>
    <property type="match status" value="1"/>
</dbReference>
<dbReference type="PANTHER" id="PTHR11359">
    <property type="entry name" value="AMP DEAMINASE"/>
    <property type="match status" value="1"/>
</dbReference>
<dbReference type="GO" id="GO:0046872">
    <property type="term" value="F:metal ion binding"/>
    <property type="evidence" value="ECO:0007669"/>
    <property type="project" value="UniProtKB-KW"/>
</dbReference>
<protein>
    <recommendedName>
        <fullName evidence="9">AMP deaminase</fullName>
        <ecNumber evidence="9">3.5.4.6</ecNumber>
    </recommendedName>
</protein>